<organism evidence="5 6">
    <name type="scientific">Mariniphaga sediminis</name>
    <dbReference type="NCBI Taxonomy" id="1628158"/>
    <lineage>
        <taxon>Bacteria</taxon>
        <taxon>Pseudomonadati</taxon>
        <taxon>Bacteroidota</taxon>
        <taxon>Bacteroidia</taxon>
        <taxon>Marinilabiliales</taxon>
        <taxon>Prolixibacteraceae</taxon>
        <taxon>Mariniphaga</taxon>
    </lineage>
</organism>
<evidence type="ECO:0000256" key="3">
    <source>
        <dbReference type="ARBA" id="ARBA00023274"/>
    </source>
</evidence>
<evidence type="ECO:0000313" key="5">
    <source>
        <dbReference type="EMBL" id="RIH65134.1"/>
    </source>
</evidence>
<dbReference type="Gene3D" id="3.30.70.330">
    <property type="match status" value="1"/>
</dbReference>
<dbReference type="InterPro" id="IPR012677">
    <property type="entry name" value="Nucleotide-bd_a/b_plait_sf"/>
</dbReference>
<evidence type="ECO:0000313" key="6">
    <source>
        <dbReference type="Proteomes" id="UP000266441"/>
    </source>
</evidence>
<dbReference type="PANTHER" id="PTHR11620">
    <property type="entry name" value="60S RIBOSOMAL PROTEIN L23A"/>
    <property type="match status" value="1"/>
</dbReference>
<evidence type="ECO:0000256" key="4">
    <source>
        <dbReference type="HAMAP-Rule" id="MF_01369"/>
    </source>
</evidence>
<dbReference type="NCBIfam" id="NF004363">
    <property type="entry name" value="PRK05738.2-4"/>
    <property type="match status" value="1"/>
</dbReference>
<keyword evidence="6" id="KW-1185">Reference proteome</keyword>
<accession>A0A399CZV9</accession>
<dbReference type="HAMAP" id="MF_01369_B">
    <property type="entry name" value="Ribosomal_uL23_B"/>
    <property type="match status" value="1"/>
</dbReference>
<reference evidence="5 6" key="1">
    <citation type="journal article" date="2015" name="Int. J. Syst. Evol. Microbiol.">
        <title>Mariniphaga sediminis sp. nov., isolated from coastal sediment.</title>
        <authorList>
            <person name="Wang F.Q."/>
            <person name="Shen Q.Y."/>
            <person name="Chen G.J."/>
            <person name="Du Z.J."/>
        </authorList>
    </citation>
    <scope>NUCLEOTIDE SEQUENCE [LARGE SCALE GENOMIC DNA]</scope>
    <source>
        <strain evidence="5 6">SY21</strain>
    </source>
</reference>
<keyword evidence="3 4" id="KW-0687">Ribonucleoprotein</keyword>
<evidence type="ECO:0000256" key="1">
    <source>
        <dbReference type="ARBA" id="ARBA00006700"/>
    </source>
</evidence>
<keyword evidence="4" id="KW-0694">RNA-binding</keyword>
<dbReference type="Proteomes" id="UP000266441">
    <property type="component" value="Unassembled WGS sequence"/>
</dbReference>
<protein>
    <recommendedName>
        <fullName evidence="4">Large ribosomal subunit protein uL23</fullName>
    </recommendedName>
</protein>
<dbReference type="Pfam" id="PF00276">
    <property type="entry name" value="Ribosomal_L23"/>
    <property type="match status" value="1"/>
</dbReference>
<comment type="similarity">
    <text evidence="1 4">Belongs to the universal ribosomal protein uL23 family.</text>
</comment>
<keyword evidence="4" id="KW-0699">rRNA-binding</keyword>
<dbReference type="OrthoDB" id="9797862at2"/>
<comment type="caution">
    <text evidence="5">The sequence shown here is derived from an EMBL/GenBank/DDBJ whole genome shotgun (WGS) entry which is preliminary data.</text>
</comment>
<dbReference type="RefSeq" id="WP_119350058.1">
    <property type="nucleotide sequence ID" value="NZ_JBFHKJ010000035.1"/>
</dbReference>
<dbReference type="InterPro" id="IPR012678">
    <property type="entry name" value="Ribosomal_uL23/eL15/eS24_sf"/>
</dbReference>
<dbReference type="SUPFAM" id="SSF54189">
    <property type="entry name" value="Ribosomal proteins S24e, L23 and L15e"/>
    <property type="match status" value="1"/>
</dbReference>
<keyword evidence="2 4" id="KW-0689">Ribosomal protein</keyword>
<gene>
    <name evidence="4" type="primary">rplW</name>
    <name evidence="5" type="ORF">D1164_11150</name>
</gene>
<comment type="subunit">
    <text evidence="4">Part of the 50S ribosomal subunit. Contacts protein L29, and trigger factor when it is bound to the ribosome.</text>
</comment>
<dbReference type="EMBL" id="QWET01000007">
    <property type="protein sequence ID" value="RIH65134.1"/>
    <property type="molecule type" value="Genomic_DNA"/>
</dbReference>
<sequence length="96" mass="10695">MDILVKPLVTEKMNEQAERFNRYGFIVDKKATKPQIKKAVEGLYNVTVDSVNTIVYGGKVKSRYTKSGVITGRTAAYKKAIVTLAEGDSIDFYSNI</sequence>
<dbReference type="AlphaFoldDB" id="A0A399CZV9"/>
<name>A0A399CZV9_9BACT</name>
<dbReference type="GO" id="GO:0019843">
    <property type="term" value="F:rRNA binding"/>
    <property type="evidence" value="ECO:0007669"/>
    <property type="project" value="UniProtKB-UniRule"/>
</dbReference>
<proteinExistence type="inferred from homology"/>
<dbReference type="InterPro" id="IPR013025">
    <property type="entry name" value="Ribosomal_uL23-like"/>
</dbReference>
<dbReference type="GO" id="GO:1990904">
    <property type="term" value="C:ribonucleoprotein complex"/>
    <property type="evidence" value="ECO:0007669"/>
    <property type="project" value="UniProtKB-KW"/>
</dbReference>
<dbReference type="GO" id="GO:0005840">
    <property type="term" value="C:ribosome"/>
    <property type="evidence" value="ECO:0007669"/>
    <property type="project" value="UniProtKB-KW"/>
</dbReference>
<evidence type="ECO:0000256" key="2">
    <source>
        <dbReference type="ARBA" id="ARBA00022980"/>
    </source>
</evidence>
<dbReference type="GO" id="GO:0006412">
    <property type="term" value="P:translation"/>
    <property type="evidence" value="ECO:0007669"/>
    <property type="project" value="UniProtKB-UniRule"/>
</dbReference>
<comment type="function">
    <text evidence="4">One of the early assembly proteins it binds 23S rRNA. One of the proteins that surrounds the polypeptide exit tunnel on the outside of the ribosome. Forms the main docking site for trigger factor binding to the ribosome.</text>
</comment>
<dbReference type="GO" id="GO:0003735">
    <property type="term" value="F:structural constituent of ribosome"/>
    <property type="evidence" value="ECO:0007669"/>
    <property type="project" value="InterPro"/>
</dbReference>